<protein>
    <submittedName>
        <fullName evidence="1">BnaC04g43730D protein</fullName>
    </submittedName>
</protein>
<sequence>MQLPIRLRDTKDAAESSRRQRSYLLEFGRWEMKHGRRVKLLENKRHYRQEKAGDVVRWVVLKTQGVDIENSKLKPINHQKHAMVDVS</sequence>
<reference evidence="1 2" key="1">
    <citation type="journal article" date="2014" name="Science">
        <title>Plant genetics. Early allopolyploid evolution in the post-Neolithic Brassica napus oilseed genome.</title>
        <authorList>
            <person name="Chalhoub B."/>
            <person name="Denoeud F."/>
            <person name="Liu S."/>
            <person name="Parkin I.A."/>
            <person name="Tang H."/>
            <person name="Wang X."/>
            <person name="Chiquet J."/>
            <person name="Belcram H."/>
            <person name="Tong C."/>
            <person name="Samans B."/>
            <person name="Correa M."/>
            <person name="Da Silva C."/>
            <person name="Just J."/>
            <person name="Falentin C."/>
            <person name="Koh C.S."/>
            <person name="Le Clainche I."/>
            <person name="Bernard M."/>
            <person name="Bento P."/>
            <person name="Noel B."/>
            <person name="Labadie K."/>
            <person name="Alberti A."/>
            <person name="Charles M."/>
            <person name="Arnaud D."/>
            <person name="Guo H."/>
            <person name="Daviaud C."/>
            <person name="Alamery S."/>
            <person name="Jabbari K."/>
            <person name="Zhao M."/>
            <person name="Edger P.P."/>
            <person name="Chelaifa H."/>
            <person name="Tack D."/>
            <person name="Lassalle G."/>
            <person name="Mestiri I."/>
            <person name="Schnel N."/>
            <person name="Le Paslier M.C."/>
            <person name="Fan G."/>
            <person name="Renault V."/>
            <person name="Bayer P.E."/>
            <person name="Golicz A.A."/>
            <person name="Manoli S."/>
            <person name="Lee T.H."/>
            <person name="Thi V.H."/>
            <person name="Chalabi S."/>
            <person name="Hu Q."/>
            <person name="Fan C."/>
            <person name="Tollenaere R."/>
            <person name="Lu Y."/>
            <person name="Battail C."/>
            <person name="Shen J."/>
            <person name="Sidebottom C.H."/>
            <person name="Wang X."/>
            <person name="Canaguier A."/>
            <person name="Chauveau A."/>
            <person name="Berard A."/>
            <person name="Deniot G."/>
            <person name="Guan M."/>
            <person name="Liu Z."/>
            <person name="Sun F."/>
            <person name="Lim Y.P."/>
            <person name="Lyons E."/>
            <person name="Town C.D."/>
            <person name="Bancroft I."/>
            <person name="Wang X."/>
            <person name="Meng J."/>
            <person name="Ma J."/>
            <person name="Pires J.C."/>
            <person name="King G.J."/>
            <person name="Brunel D."/>
            <person name="Delourme R."/>
            <person name="Renard M."/>
            <person name="Aury J.M."/>
            <person name="Adams K.L."/>
            <person name="Batley J."/>
            <person name="Snowdon R.J."/>
            <person name="Tost J."/>
            <person name="Edwards D."/>
            <person name="Zhou Y."/>
            <person name="Hua W."/>
            <person name="Sharpe A.G."/>
            <person name="Paterson A.H."/>
            <person name="Guan C."/>
            <person name="Wincker P."/>
        </authorList>
    </citation>
    <scope>NUCLEOTIDE SEQUENCE [LARGE SCALE GENOMIC DNA]</scope>
    <source>
        <strain evidence="2">cv. Darmor-bzh</strain>
    </source>
</reference>
<dbReference type="AlphaFoldDB" id="A0A078GEI4"/>
<proteinExistence type="predicted"/>
<dbReference type="Proteomes" id="UP000028999">
    <property type="component" value="Unassembled WGS sequence"/>
</dbReference>
<dbReference type="EMBL" id="LK032148">
    <property type="protein sequence ID" value="CDY23749.1"/>
    <property type="molecule type" value="Genomic_DNA"/>
</dbReference>
<gene>
    <name evidence="1" type="primary">BnaC04g43730D</name>
    <name evidence="1" type="ORF">GSBRNA2T00024083001</name>
</gene>
<evidence type="ECO:0000313" key="2">
    <source>
        <dbReference type="Proteomes" id="UP000028999"/>
    </source>
</evidence>
<organism evidence="1 2">
    <name type="scientific">Brassica napus</name>
    <name type="common">Rape</name>
    <dbReference type="NCBI Taxonomy" id="3708"/>
    <lineage>
        <taxon>Eukaryota</taxon>
        <taxon>Viridiplantae</taxon>
        <taxon>Streptophyta</taxon>
        <taxon>Embryophyta</taxon>
        <taxon>Tracheophyta</taxon>
        <taxon>Spermatophyta</taxon>
        <taxon>Magnoliopsida</taxon>
        <taxon>eudicotyledons</taxon>
        <taxon>Gunneridae</taxon>
        <taxon>Pentapetalae</taxon>
        <taxon>rosids</taxon>
        <taxon>malvids</taxon>
        <taxon>Brassicales</taxon>
        <taxon>Brassicaceae</taxon>
        <taxon>Brassiceae</taxon>
        <taxon>Brassica</taxon>
    </lineage>
</organism>
<name>A0A078GEI4_BRANA</name>
<accession>A0A078GEI4</accession>
<dbReference type="PaxDb" id="3708-A0A078GEI4"/>
<dbReference type="Gramene" id="CDY23749">
    <property type="protein sequence ID" value="CDY23749"/>
    <property type="gene ID" value="GSBRNA2T00024083001"/>
</dbReference>
<evidence type="ECO:0000313" key="1">
    <source>
        <dbReference type="EMBL" id="CDY23749.1"/>
    </source>
</evidence>
<keyword evidence="2" id="KW-1185">Reference proteome</keyword>